<comment type="caution">
    <text evidence="2">The sequence shown here is derived from an EMBL/GenBank/DDBJ whole genome shotgun (WGS) entry which is preliminary data.</text>
</comment>
<protein>
    <submittedName>
        <fullName evidence="2">Uncharacterized protein</fullName>
    </submittedName>
</protein>
<reference evidence="2 3" key="1">
    <citation type="submission" date="2019-03" db="EMBL/GenBank/DDBJ databases">
        <title>The genome sequence of a newly discovered highly antifungal drug resistant Aspergillus species, Aspergillus tanneri NIH 1004.</title>
        <authorList>
            <person name="Mounaud S."/>
            <person name="Singh I."/>
            <person name="Joardar V."/>
            <person name="Pakala S."/>
            <person name="Pakala S."/>
            <person name="Venepally P."/>
            <person name="Hoover J."/>
            <person name="Nierman W."/>
            <person name="Chung J."/>
            <person name="Losada L."/>
        </authorList>
    </citation>
    <scope>NUCLEOTIDE SEQUENCE [LARGE SCALE GENOMIC DNA]</scope>
    <source>
        <strain evidence="2 3">NIH1004</strain>
    </source>
</reference>
<dbReference type="AlphaFoldDB" id="A0A4S3JSI9"/>
<evidence type="ECO:0000313" key="3">
    <source>
        <dbReference type="Proteomes" id="UP000308092"/>
    </source>
</evidence>
<organism evidence="2 3">
    <name type="scientific">Aspergillus tanneri</name>
    <dbReference type="NCBI Taxonomy" id="1220188"/>
    <lineage>
        <taxon>Eukaryota</taxon>
        <taxon>Fungi</taxon>
        <taxon>Dikarya</taxon>
        <taxon>Ascomycota</taxon>
        <taxon>Pezizomycotina</taxon>
        <taxon>Eurotiomycetes</taxon>
        <taxon>Eurotiomycetidae</taxon>
        <taxon>Eurotiales</taxon>
        <taxon>Aspergillaceae</taxon>
        <taxon>Aspergillus</taxon>
        <taxon>Aspergillus subgen. Circumdati</taxon>
    </lineage>
</organism>
<accession>A0A4S3JSI9</accession>
<feature type="compositionally biased region" description="Basic and acidic residues" evidence="1">
    <location>
        <begin position="1"/>
        <end position="11"/>
    </location>
</feature>
<dbReference type="EMBL" id="SOSA01000039">
    <property type="protein sequence ID" value="THC98615.1"/>
    <property type="molecule type" value="Genomic_DNA"/>
</dbReference>
<gene>
    <name evidence="2" type="ORF">EYZ11_001893</name>
</gene>
<evidence type="ECO:0000313" key="2">
    <source>
        <dbReference type="EMBL" id="THC98615.1"/>
    </source>
</evidence>
<proteinExistence type="predicted"/>
<keyword evidence="3" id="KW-1185">Reference proteome</keyword>
<sequence>MDNPRNRETTRKYQGHRTSDFEGLAAEDDNSFKPQKGFKTAIVNFFATLGETLCQQRFGHHKAAALVQCELASTFFGTAPVSANCSLILLRMGVCSTANVITPVSKVSLPMMIDELKANII</sequence>
<name>A0A4S3JSI9_9EURO</name>
<evidence type="ECO:0000256" key="1">
    <source>
        <dbReference type="SAM" id="MobiDB-lite"/>
    </source>
</evidence>
<dbReference type="VEuPathDB" id="FungiDB:EYZ11_001893"/>
<feature type="region of interest" description="Disordered" evidence="1">
    <location>
        <begin position="1"/>
        <end position="28"/>
    </location>
</feature>
<dbReference type="Proteomes" id="UP000308092">
    <property type="component" value="Unassembled WGS sequence"/>
</dbReference>